<organism evidence="2 4">
    <name type="scientific">Urochloa decumbens</name>
    <dbReference type="NCBI Taxonomy" id="240449"/>
    <lineage>
        <taxon>Eukaryota</taxon>
        <taxon>Viridiplantae</taxon>
        <taxon>Streptophyta</taxon>
        <taxon>Embryophyta</taxon>
        <taxon>Tracheophyta</taxon>
        <taxon>Spermatophyta</taxon>
        <taxon>Magnoliopsida</taxon>
        <taxon>Liliopsida</taxon>
        <taxon>Poales</taxon>
        <taxon>Poaceae</taxon>
        <taxon>PACMAD clade</taxon>
        <taxon>Panicoideae</taxon>
        <taxon>Panicodae</taxon>
        <taxon>Paniceae</taxon>
        <taxon>Melinidinae</taxon>
        <taxon>Urochloa</taxon>
    </lineage>
</organism>
<feature type="domain" description="MINDY deubiquitinase" evidence="1">
    <location>
        <begin position="173"/>
        <end position="248"/>
    </location>
</feature>
<dbReference type="EMBL" id="OZ075120">
    <property type="protein sequence ID" value="CAL4895963.1"/>
    <property type="molecule type" value="Genomic_DNA"/>
</dbReference>
<gene>
    <name evidence="3" type="ORF">URODEC1_LOCUS117543</name>
    <name evidence="2" type="ORF">URODEC1_LOCUS6349</name>
</gene>
<protein>
    <recommendedName>
        <fullName evidence="1">MINDY deubiquitinase domain-containing protein</fullName>
    </recommendedName>
</protein>
<reference evidence="2 4" key="2">
    <citation type="submission" date="2024-10" db="EMBL/GenBank/DDBJ databases">
        <authorList>
            <person name="Ryan C."/>
        </authorList>
    </citation>
    <scope>NUCLEOTIDE SEQUENCE [LARGE SCALE GENOMIC DNA]</scope>
</reference>
<evidence type="ECO:0000313" key="3">
    <source>
        <dbReference type="EMBL" id="CAL5097239.1"/>
    </source>
</evidence>
<evidence type="ECO:0000313" key="4">
    <source>
        <dbReference type="Proteomes" id="UP001497457"/>
    </source>
</evidence>
<keyword evidence="4" id="KW-1185">Reference proteome</keyword>
<sequence length="272" mass="30358">MAKYKVSDMLYHNESKGFLCQSSPCSSSSGKEGCPCALLSVWNYLVLEHGVPCQSNDGYKTEKDICNTLSRKLIEGFNKLKRAGCFGQDSDQMQRKILASMRSLPTGIKLNPAFNSIEDFEMSTATLLFAALGIPLIHGHVIDPKTLSDSSSSNASNQGQAASNEPMNSVALFKTQLTNYGLTRLLRGQKEGELAVLYTNGHYSTTLKKENIMLTLETNEDVLRNAPDAIWRRLTVLDGDSFYLTSRFSPTKSQRNKEKADQWYNQNLKEKF</sequence>
<dbReference type="InterPro" id="IPR007518">
    <property type="entry name" value="MINDY"/>
</dbReference>
<proteinExistence type="predicted"/>
<name>A0ABC8VT50_9POAL</name>
<evidence type="ECO:0000259" key="1">
    <source>
        <dbReference type="Pfam" id="PF04424"/>
    </source>
</evidence>
<dbReference type="EMBL" id="OZ075119">
    <property type="protein sequence ID" value="CAL5097239.1"/>
    <property type="molecule type" value="Genomic_DNA"/>
</dbReference>
<dbReference type="Proteomes" id="UP001497457">
    <property type="component" value="Chromosome 10rd"/>
</dbReference>
<reference evidence="4" key="1">
    <citation type="submission" date="2024-06" db="EMBL/GenBank/DDBJ databases">
        <authorList>
            <person name="Ryan C."/>
        </authorList>
    </citation>
    <scope>NUCLEOTIDE SEQUENCE [LARGE SCALE GENOMIC DNA]</scope>
</reference>
<evidence type="ECO:0000313" key="2">
    <source>
        <dbReference type="EMBL" id="CAL4895963.1"/>
    </source>
</evidence>
<accession>A0ABC8VT50</accession>
<dbReference type="InterPro" id="IPR033979">
    <property type="entry name" value="MINDY_domain"/>
</dbReference>
<feature type="domain" description="MINDY deubiquitinase" evidence="1">
    <location>
        <begin position="3"/>
        <end position="149"/>
    </location>
</feature>
<dbReference type="PANTHER" id="PTHR18063:SF6">
    <property type="entry name" value="UBIQUITIN CARBOXYL-TERMINAL HYDROLASE"/>
    <property type="match status" value="1"/>
</dbReference>
<dbReference type="AlphaFoldDB" id="A0ABC8VT50"/>
<dbReference type="Proteomes" id="UP001497457">
    <property type="component" value="Chromosome 9rd"/>
</dbReference>
<dbReference type="Pfam" id="PF04424">
    <property type="entry name" value="MINDY_DUB"/>
    <property type="match status" value="2"/>
</dbReference>
<dbReference type="PANTHER" id="PTHR18063">
    <property type="entry name" value="NF-E2 INDUCIBLE PROTEIN"/>
    <property type="match status" value="1"/>
</dbReference>